<evidence type="ECO:0000313" key="1">
    <source>
        <dbReference type="EMBL" id="VEL20804.1"/>
    </source>
</evidence>
<reference evidence="1" key="1">
    <citation type="submission" date="2018-11" db="EMBL/GenBank/DDBJ databases">
        <authorList>
            <consortium name="Pathogen Informatics"/>
        </authorList>
    </citation>
    <scope>NUCLEOTIDE SEQUENCE</scope>
</reference>
<name>A0A448WUU1_9PLAT</name>
<dbReference type="AlphaFoldDB" id="A0A448WUU1"/>
<organism evidence="1 2">
    <name type="scientific">Protopolystoma xenopodis</name>
    <dbReference type="NCBI Taxonomy" id="117903"/>
    <lineage>
        <taxon>Eukaryota</taxon>
        <taxon>Metazoa</taxon>
        <taxon>Spiralia</taxon>
        <taxon>Lophotrochozoa</taxon>
        <taxon>Platyhelminthes</taxon>
        <taxon>Monogenea</taxon>
        <taxon>Polyopisthocotylea</taxon>
        <taxon>Polystomatidea</taxon>
        <taxon>Polystomatidae</taxon>
        <taxon>Protopolystoma</taxon>
    </lineage>
</organism>
<evidence type="ECO:0000313" key="2">
    <source>
        <dbReference type="Proteomes" id="UP000784294"/>
    </source>
</evidence>
<proteinExistence type="predicted"/>
<comment type="caution">
    <text evidence="1">The sequence shown here is derived from an EMBL/GenBank/DDBJ whole genome shotgun (WGS) entry which is preliminary data.</text>
</comment>
<keyword evidence="2" id="KW-1185">Reference proteome</keyword>
<sequence>MAALETITRMRPKLEPNPNFTPHLAASMERDGRSISVANFIGRNDGSRVATSRRAISRYSEAEVGKPRPLDVSASKRMVTPVTGE</sequence>
<gene>
    <name evidence="1" type="ORF">PXEA_LOCUS14244</name>
</gene>
<accession>A0A448WUU1</accession>
<dbReference type="Proteomes" id="UP000784294">
    <property type="component" value="Unassembled WGS sequence"/>
</dbReference>
<dbReference type="EMBL" id="CAAALY010048065">
    <property type="protein sequence ID" value="VEL20804.1"/>
    <property type="molecule type" value="Genomic_DNA"/>
</dbReference>
<protein>
    <submittedName>
        <fullName evidence="1">Uncharacterized protein</fullName>
    </submittedName>
</protein>
<dbReference type="OrthoDB" id="6325544at2759"/>